<proteinExistence type="predicted"/>
<evidence type="ECO:0000313" key="2">
    <source>
        <dbReference type="EMBL" id="EFC38470.1"/>
    </source>
</evidence>
<protein>
    <submittedName>
        <fullName evidence="2">Predicted protein</fullName>
    </submittedName>
</protein>
<dbReference type="OrthoDB" id="416553at2759"/>
<dbReference type="VEuPathDB" id="AmoebaDB:NAEGRDRAFT_53062"/>
<dbReference type="GeneID" id="8858314"/>
<organism evidence="3">
    <name type="scientific">Naegleria gruberi</name>
    <name type="common">Amoeba</name>
    <dbReference type="NCBI Taxonomy" id="5762"/>
    <lineage>
        <taxon>Eukaryota</taxon>
        <taxon>Discoba</taxon>
        <taxon>Heterolobosea</taxon>
        <taxon>Tetramitia</taxon>
        <taxon>Eutetramitia</taxon>
        <taxon>Vahlkampfiidae</taxon>
        <taxon>Naegleria</taxon>
    </lineage>
</organism>
<sequence length="338" mass="37807">MICEFESKLSNFHIKSSNIRKKMQKFESSFNFKASTPVSSSPSSQLSSLIQVKRDEILNYSSESNKRFFKESLNIEQTNIWLFGQPGVGKSKLTNSLFKSLHGVFDKETVAISGGSTNSHVTQDLKYIPLYSPILSGGKPGNVRVVDAWGNDGSNYDPTLFESILKGKVSNNSQQKSLKPSAKEDKSRQVHAIVFVVTASSCSSDQDCKMIAQYSKIAMQNNLYPILVITKVDCLNEEFKTHPEKIDSDPAVKKAVMDVCQNTGIEPDSVFCTRNLAVDIQKERNDFIVLRNLEILEACLSAADRFFEYKAYFSNENENVELSNSLVLNAKYIGDLLE</sequence>
<dbReference type="KEGG" id="ngr:NAEGRDRAFT_53062"/>
<dbReference type="RefSeq" id="XP_002671214.1">
    <property type="nucleotide sequence ID" value="XM_002671168.1"/>
</dbReference>
<dbReference type="PANTHER" id="PTHR14241:SF32">
    <property type="entry name" value="VWFA DOMAIN-CONTAINING PROTEIN-RELATED"/>
    <property type="match status" value="1"/>
</dbReference>
<gene>
    <name evidence="2" type="ORF">NAEGRDRAFT_53062</name>
</gene>
<dbReference type="EMBL" id="GG738907">
    <property type="protein sequence ID" value="EFC38470.1"/>
    <property type="molecule type" value="Genomic_DNA"/>
</dbReference>
<dbReference type="GO" id="GO:0005525">
    <property type="term" value="F:GTP binding"/>
    <property type="evidence" value="ECO:0007669"/>
    <property type="project" value="InterPro"/>
</dbReference>
<feature type="domain" description="G" evidence="1">
    <location>
        <begin position="80"/>
        <end position="230"/>
    </location>
</feature>
<dbReference type="Gene3D" id="3.40.50.300">
    <property type="entry name" value="P-loop containing nucleotide triphosphate hydrolases"/>
    <property type="match status" value="1"/>
</dbReference>
<name>D2VXM8_NAEGR</name>
<dbReference type="SUPFAM" id="SSF52540">
    <property type="entry name" value="P-loop containing nucleoside triphosphate hydrolases"/>
    <property type="match status" value="1"/>
</dbReference>
<dbReference type="Pfam" id="PF01926">
    <property type="entry name" value="MMR_HSR1"/>
    <property type="match status" value="1"/>
</dbReference>
<dbReference type="PANTHER" id="PTHR14241">
    <property type="entry name" value="INTERFERON-INDUCED PROTEIN 44"/>
    <property type="match status" value="1"/>
</dbReference>
<accession>D2VXM8</accession>
<dbReference type="AlphaFoldDB" id="D2VXM8"/>
<reference evidence="2 3" key="1">
    <citation type="journal article" date="2010" name="Cell">
        <title>The genome of Naegleria gruberi illuminates early eukaryotic versatility.</title>
        <authorList>
            <person name="Fritz-Laylin L.K."/>
            <person name="Prochnik S.E."/>
            <person name="Ginger M.L."/>
            <person name="Dacks J.B."/>
            <person name="Carpenter M.L."/>
            <person name="Field M.C."/>
            <person name="Kuo A."/>
            <person name="Paredez A."/>
            <person name="Chapman J."/>
            <person name="Pham J."/>
            <person name="Shu S."/>
            <person name="Neupane R."/>
            <person name="Cipriano M."/>
            <person name="Mancuso J."/>
            <person name="Tu H."/>
            <person name="Salamov A."/>
            <person name="Lindquist E."/>
            <person name="Shapiro H."/>
            <person name="Lucas S."/>
            <person name="Grigoriev I.V."/>
            <person name="Cande W.Z."/>
            <person name="Fulton C."/>
            <person name="Rokhsar D.S."/>
            <person name="Dawson S.C."/>
        </authorList>
    </citation>
    <scope>NUCLEOTIDE SEQUENCE [LARGE SCALE GENOMIC DNA]</scope>
    <source>
        <strain evidence="2 3">NEG-M</strain>
    </source>
</reference>
<evidence type="ECO:0000313" key="3">
    <source>
        <dbReference type="Proteomes" id="UP000006671"/>
    </source>
</evidence>
<dbReference type="InParanoid" id="D2VXM8"/>
<dbReference type="InterPro" id="IPR006073">
    <property type="entry name" value="GTP-bd"/>
</dbReference>
<dbReference type="InterPro" id="IPR027417">
    <property type="entry name" value="P-loop_NTPase"/>
</dbReference>
<dbReference type="Proteomes" id="UP000006671">
    <property type="component" value="Unassembled WGS sequence"/>
</dbReference>
<keyword evidence="3" id="KW-1185">Reference proteome</keyword>
<evidence type="ECO:0000259" key="1">
    <source>
        <dbReference type="Pfam" id="PF01926"/>
    </source>
</evidence>